<proteinExistence type="predicted"/>
<comment type="caution">
    <text evidence="1">The sequence shown here is derived from an EMBL/GenBank/DDBJ whole genome shotgun (WGS) entry which is preliminary data.</text>
</comment>
<dbReference type="EMBL" id="CAJVPY010022928">
    <property type="protein sequence ID" value="CAG8784042.1"/>
    <property type="molecule type" value="Genomic_DNA"/>
</dbReference>
<reference evidence="1" key="1">
    <citation type="submission" date="2021-06" db="EMBL/GenBank/DDBJ databases">
        <authorList>
            <person name="Kallberg Y."/>
            <person name="Tangrot J."/>
            <person name="Rosling A."/>
        </authorList>
    </citation>
    <scope>NUCLEOTIDE SEQUENCE</scope>
    <source>
        <strain evidence="1">MA453B</strain>
    </source>
</reference>
<organism evidence="1 2">
    <name type="scientific">Dentiscutata erythropus</name>
    <dbReference type="NCBI Taxonomy" id="1348616"/>
    <lineage>
        <taxon>Eukaryota</taxon>
        <taxon>Fungi</taxon>
        <taxon>Fungi incertae sedis</taxon>
        <taxon>Mucoromycota</taxon>
        <taxon>Glomeromycotina</taxon>
        <taxon>Glomeromycetes</taxon>
        <taxon>Diversisporales</taxon>
        <taxon>Gigasporaceae</taxon>
        <taxon>Dentiscutata</taxon>
    </lineage>
</organism>
<gene>
    <name evidence="1" type="ORF">DERYTH_LOCUS20030</name>
</gene>
<name>A0A9N9JKP9_9GLOM</name>
<protein>
    <submittedName>
        <fullName evidence="1">7296_t:CDS:1</fullName>
    </submittedName>
</protein>
<dbReference type="AlphaFoldDB" id="A0A9N9JKP9"/>
<evidence type="ECO:0000313" key="1">
    <source>
        <dbReference type="EMBL" id="CAG8784042.1"/>
    </source>
</evidence>
<keyword evidence="2" id="KW-1185">Reference proteome</keyword>
<feature type="non-terminal residue" evidence="1">
    <location>
        <position position="73"/>
    </location>
</feature>
<dbReference type="OrthoDB" id="3366231at2759"/>
<accession>A0A9N9JKP9</accession>
<dbReference type="Proteomes" id="UP000789405">
    <property type="component" value="Unassembled WGS sequence"/>
</dbReference>
<sequence length="73" mass="8395">MDIECEYCEALRWKGEKLRLCCINSEVVLAPPPEILYLLTEKDPISKVLFVDKIRAYNQAFAFISIATDLDLD</sequence>
<evidence type="ECO:0000313" key="2">
    <source>
        <dbReference type="Proteomes" id="UP000789405"/>
    </source>
</evidence>